<dbReference type="Proteomes" id="UP000830671">
    <property type="component" value="Chromosome 4"/>
</dbReference>
<protein>
    <submittedName>
        <fullName evidence="2">Uncharacterized protein</fullName>
    </submittedName>
</protein>
<keyword evidence="3" id="KW-1185">Reference proteome</keyword>
<evidence type="ECO:0000313" key="2">
    <source>
        <dbReference type="EMBL" id="UQC82180.1"/>
    </source>
</evidence>
<dbReference type="EMBL" id="CP019476">
    <property type="protein sequence ID" value="UQC82180.1"/>
    <property type="molecule type" value="Genomic_DNA"/>
</dbReference>
<dbReference type="GeneID" id="73341670"/>
<feature type="compositionally biased region" description="Polar residues" evidence="1">
    <location>
        <begin position="243"/>
        <end position="257"/>
    </location>
</feature>
<dbReference type="AlphaFoldDB" id="A0A9Q8SSB8"/>
<dbReference type="KEGG" id="clup:CLUP02_07666"/>
<evidence type="ECO:0000313" key="3">
    <source>
        <dbReference type="Proteomes" id="UP000830671"/>
    </source>
</evidence>
<feature type="compositionally biased region" description="Polar residues" evidence="1">
    <location>
        <begin position="600"/>
        <end position="611"/>
    </location>
</feature>
<feature type="region of interest" description="Disordered" evidence="1">
    <location>
        <begin position="243"/>
        <end position="263"/>
    </location>
</feature>
<feature type="region of interest" description="Disordered" evidence="1">
    <location>
        <begin position="461"/>
        <end position="487"/>
    </location>
</feature>
<reference evidence="2" key="1">
    <citation type="journal article" date="2021" name="Mol. Plant Microbe Interact.">
        <title>Complete Genome Sequence of the Plant-Pathogenic Fungus Colletotrichum lupini.</title>
        <authorList>
            <person name="Baroncelli R."/>
            <person name="Pensec F."/>
            <person name="Da Lio D."/>
            <person name="Boufleur T."/>
            <person name="Vicente I."/>
            <person name="Sarrocco S."/>
            <person name="Picot A."/>
            <person name="Baraldi E."/>
            <person name="Sukno S."/>
            <person name="Thon M."/>
            <person name="Le Floch G."/>
        </authorList>
    </citation>
    <scope>NUCLEOTIDE SEQUENCE</scope>
    <source>
        <strain evidence="2">IMI 504893</strain>
    </source>
</reference>
<dbReference type="RefSeq" id="XP_049143803.1">
    <property type="nucleotide sequence ID" value="XM_049286660.1"/>
</dbReference>
<name>A0A9Q8SSB8_9PEZI</name>
<organism evidence="2 3">
    <name type="scientific">Colletotrichum lupini</name>
    <dbReference type="NCBI Taxonomy" id="145971"/>
    <lineage>
        <taxon>Eukaryota</taxon>
        <taxon>Fungi</taxon>
        <taxon>Dikarya</taxon>
        <taxon>Ascomycota</taxon>
        <taxon>Pezizomycotina</taxon>
        <taxon>Sordariomycetes</taxon>
        <taxon>Hypocreomycetidae</taxon>
        <taxon>Glomerellales</taxon>
        <taxon>Glomerellaceae</taxon>
        <taxon>Colletotrichum</taxon>
        <taxon>Colletotrichum acutatum species complex</taxon>
    </lineage>
</organism>
<proteinExistence type="predicted"/>
<gene>
    <name evidence="2" type="ORF">CLUP02_07666</name>
</gene>
<feature type="region of interest" description="Disordered" evidence="1">
    <location>
        <begin position="544"/>
        <end position="625"/>
    </location>
</feature>
<evidence type="ECO:0000256" key="1">
    <source>
        <dbReference type="SAM" id="MobiDB-lite"/>
    </source>
</evidence>
<sequence length="695" mass="76115">MPESTGPSLEAEPSRAINNGARMRAVEMLMQRASDTGREFLLRPPKRMETLSSVSPHLPRKVRPFWRKARHILRVSCSASVPGRGSCFATHGVWRCVGRESQDGEDEKDRRHYLYRVPIAGSDLEPGPDDARSHPLPHAYAASFEPQNTWKGWTDSDNQSLRMCSLSIGVQVVDGCRAIRFNASIGRDAAKPTIESERYSGTCRSPFWPPACWDRPPFCRVWSLLGRCMFLLPHLSLNGHWAQESSPASTGQGTAATSRAMIHGGCDGAPPISSPDGPTAARGVAAVCSHSGVGERRGNETGLAGLAGLDLDWEIRMHEVRRRTQEPVNNAYSHARTRCTIIRVKTPTQSGVRIEARWASSLRETGRMEEAKSSYAGEGEEETKWKRERSLGQVPFIGGSHWPLVAGGVAHTSSPGPRLRPPPTSVVQTSSVHIHVQSAASTGLVPHPFVDTEHCTCRRGENGTWSGKSKSKSCPKPYLPKRGGGKRLQEHFTTRKYQTGLNLSLFASVRKKVHTAPIHPSPSYALAHDHPADRTHHWLLSRRCTPHVPRPTSGLSSPLSSKAPPFHTSPQLDSPHTLVPRPPATHTPHSSPDPGAVHPDQTSSQRVSSKKGTPGTKASPWGKEQGGLAPVPSIFCLTAHSIPSLSFHSTIPITIQLHLVPHLRVSVNQTILDIPITCWTRLIPRLPHLENIRPP</sequence>
<accession>A0A9Q8SSB8</accession>